<dbReference type="Proteomes" id="UP000028501">
    <property type="component" value="Chromosome"/>
</dbReference>
<evidence type="ECO:0000259" key="1">
    <source>
        <dbReference type="Pfam" id="PF03190"/>
    </source>
</evidence>
<dbReference type="EMBL" id="CP006577">
    <property type="protein sequence ID" value="AIG98738.1"/>
    <property type="molecule type" value="Genomic_DNA"/>
</dbReference>
<dbReference type="InterPro" id="IPR012341">
    <property type="entry name" value="6hp_glycosidase-like_sf"/>
</dbReference>
<accession>A0A075WMH1</accession>
<dbReference type="Gene3D" id="1.50.10.10">
    <property type="match status" value="1"/>
</dbReference>
<name>A0A075WMH1_ARCFL</name>
<dbReference type="PANTHER" id="PTHR42899:SF1">
    <property type="entry name" value="SPERMATOGENESIS-ASSOCIATED PROTEIN 20"/>
    <property type="match status" value="1"/>
</dbReference>
<gene>
    <name evidence="2" type="ORF">AFULGI_00019880</name>
</gene>
<dbReference type="InterPro" id="IPR008928">
    <property type="entry name" value="6-hairpin_glycosidase_sf"/>
</dbReference>
<dbReference type="Pfam" id="PF03190">
    <property type="entry name" value="Thioredox_DsbH"/>
    <property type="match status" value="1"/>
</dbReference>
<dbReference type="InterPro" id="IPR004879">
    <property type="entry name" value="Ssp411-like_TRX"/>
</dbReference>
<dbReference type="Gene3D" id="1.50.10.20">
    <property type="match status" value="1"/>
</dbReference>
<dbReference type="InterPro" id="IPR036249">
    <property type="entry name" value="Thioredoxin-like_sf"/>
</dbReference>
<organism evidence="2 3">
    <name type="scientific">Archaeoglobus fulgidus DSM 8774</name>
    <dbReference type="NCBI Taxonomy" id="1344584"/>
    <lineage>
        <taxon>Archaea</taxon>
        <taxon>Methanobacteriati</taxon>
        <taxon>Methanobacteriota</taxon>
        <taxon>Archaeoglobi</taxon>
        <taxon>Archaeoglobales</taxon>
        <taxon>Archaeoglobaceae</taxon>
        <taxon>Archaeoglobus</taxon>
    </lineage>
</organism>
<sequence length="642" mass="74058">MVNRLINSRSPYLRKAANQPVEWFEWGEEAFAKAKKEDKPILLSIGGVWCHWCHVMAKESFENEEIAEMINRNFVAIKVDRDERPDIDKRYQEFVMATTGSGGWPLTVFLTPDGKPFFGGTYFPPEDRYHLPGFKTVLRKIAEMWRHDRERLLKSAEELTEAVRRYAEGSFKGDVDEKLLDKGIEAVLDQTDYVNGGFGSAPKFHHAKAVELLLTHHFFTGDEEVLKAAEITLDAMARGGIYDHLLGGFFRYSTDAKWVTPHYEKMLYDNAELLYLYSIAYALTGKRLYQKIADGIVEYYRKFGCSNEGGFYASQDADIGELDEGGYYLFSDRELKEILDEREFRIATLYYDIQGERKLPRIFLTEEEISKILGVSVEEVERAVNSARRKMLEFREQREMPYIDTTIYAGWNGLMIEALCMHHKVFGDNWSLEMAEKTANRLLKEFWDGRELLHTHNVEGLSEDYIFFARGLLALFEVTQRHEYLEKCFEIVDSAVEKFWDGEDGGFFDSERAVLGIRLKNFHDSPTQSVNGSAPQLLLALSAITGERRYEELAVEGLRTFAGLARRFPFSSASYLLSLYTFIKGVYVVKTEEHFESALKLFRPFKLVIKEYVDGIMVCEGNTCRFLDSTEDIINQGRLEEP</sequence>
<proteinExistence type="predicted"/>
<dbReference type="HOGENOM" id="CLU_014051_4_1_2"/>
<evidence type="ECO:0000313" key="2">
    <source>
        <dbReference type="EMBL" id="AIG98738.1"/>
    </source>
</evidence>
<dbReference type="KEGG" id="afg:AFULGI_00019880"/>
<protein>
    <recommendedName>
        <fullName evidence="1">Spermatogenesis-associated protein 20-like TRX domain-containing protein</fullName>
    </recommendedName>
</protein>
<dbReference type="PIRSF" id="PIRSF006402">
    <property type="entry name" value="UCP006402_thioredoxin"/>
    <property type="match status" value="1"/>
</dbReference>
<dbReference type="Gene3D" id="3.40.30.10">
    <property type="entry name" value="Glutaredoxin"/>
    <property type="match status" value="1"/>
</dbReference>
<dbReference type="SUPFAM" id="SSF52833">
    <property type="entry name" value="Thioredoxin-like"/>
    <property type="match status" value="1"/>
</dbReference>
<dbReference type="RefSeq" id="WP_010879233.1">
    <property type="nucleotide sequence ID" value="NZ_CP006577.1"/>
</dbReference>
<dbReference type="AlphaFoldDB" id="A0A075WMH1"/>
<dbReference type="InterPro" id="IPR024705">
    <property type="entry name" value="Ssp411"/>
</dbReference>
<reference evidence="2 3" key="1">
    <citation type="submission" date="2013-07" db="EMBL/GenBank/DDBJ databases">
        <title>Genome of Archaeoglobus fulgidus.</title>
        <authorList>
            <person name="Fiebig A."/>
            <person name="Birkeland N.-K."/>
        </authorList>
    </citation>
    <scope>NUCLEOTIDE SEQUENCE [LARGE SCALE GENOMIC DNA]</scope>
    <source>
        <strain evidence="2 3">DSM 8774</strain>
    </source>
</reference>
<dbReference type="CDD" id="cd02955">
    <property type="entry name" value="SSP411"/>
    <property type="match status" value="1"/>
</dbReference>
<dbReference type="SUPFAM" id="SSF48208">
    <property type="entry name" value="Six-hairpin glycosidases"/>
    <property type="match status" value="1"/>
</dbReference>
<dbReference type="GO" id="GO:0005975">
    <property type="term" value="P:carbohydrate metabolic process"/>
    <property type="evidence" value="ECO:0007669"/>
    <property type="project" value="InterPro"/>
</dbReference>
<feature type="domain" description="Spermatogenesis-associated protein 20-like TRX" evidence="1">
    <location>
        <begin position="3"/>
        <end position="163"/>
    </location>
</feature>
<dbReference type="PANTHER" id="PTHR42899">
    <property type="entry name" value="SPERMATOGENESIS-ASSOCIATED PROTEIN 20"/>
    <property type="match status" value="1"/>
</dbReference>
<evidence type="ECO:0000313" key="3">
    <source>
        <dbReference type="Proteomes" id="UP000028501"/>
    </source>
</evidence>
<dbReference type="GeneID" id="24795481"/>